<gene>
    <name evidence="1" type="ORF">BLA6863_00187</name>
</gene>
<accession>A0A6P2GW78</accession>
<dbReference type="EMBL" id="CABVPY010000001">
    <property type="protein sequence ID" value="VWB07823.1"/>
    <property type="molecule type" value="Genomic_DNA"/>
</dbReference>
<dbReference type="Proteomes" id="UP000494170">
    <property type="component" value="Unassembled WGS sequence"/>
</dbReference>
<dbReference type="AlphaFoldDB" id="A0A6P2GW78"/>
<name>A0A6P2GW78_BURL3</name>
<evidence type="ECO:0000313" key="2">
    <source>
        <dbReference type="Proteomes" id="UP000494170"/>
    </source>
</evidence>
<reference evidence="1 2" key="1">
    <citation type="submission" date="2019-09" db="EMBL/GenBank/DDBJ databases">
        <authorList>
            <person name="Depoorter E."/>
        </authorList>
    </citation>
    <scope>NUCLEOTIDE SEQUENCE [LARGE SCALE GENOMIC DNA]</scope>
    <source>
        <strain evidence="1">LMG 6863</strain>
    </source>
</reference>
<evidence type="ECO:0000313" key="1">
    <source>
        <dbReference type="EMBL" id="VWB07823.1"/>
    </source>
</evidence>
<protein>
    <recommendedName>
        <fullName evidence="3">Transposase</fullName>
    </recommendedName>
</protein>
<sequence length="62" mass="7293">MTRPYHHWTTGELRVLHDHYPTGGVNECMKHLTHVADLSPNKIWKQAKKQGIRFNQQSTRNV</sequence>
<evidence type="ECO:0008006" key="3">
    <source>
        <dbReference type="Google" id="ProtNLM"/>
    </source>
</evidence>
<proteinExistence type="predicted"/>
<organism evidence="1 2">
    <name type="scientific">Burkholderia lata (strain ATCC 17760 / DSM 23089 / LMG 22485 / NCIMB 9086 / R18194 / 383)</name>
    <dbReference type="NCBI Taxonomy" id="482957"/>
    <lineage>
        <taxon>Bacteria</taxon>
        <taxon>Pseudomonadati</taxon>
        <taxon>Pseudomonadota</taxon>
        <taxon>Betaproteobacteria</taxon>
        <taxon>Burkholderiales</taxon>
        <taxon>Burkholderiaceae</taxon>
        <taxon>Burkholderia</taxon>
        <taxon>Burkholderia cepacia complex</taxon>
    </lineage>
</organism>